<evidence type="ECO:0000256" key="4">
    <source>
        <dbReference type="ARBA" id="ARBA00023172"/>
    </source>
</evidence>
<dbReference type="InterPro" id="IPR013762">
    <property type="entry name" value="Integrase-like_cat_sf"/>
</dbReference>
<dbReference type="InterPro" id="IPR050808">
    <property type="entry name" value="Phage_Integrase"/>
</dbReference>
<dbReference type="InterPro" id="IPR004107">
    <property type="entry name" value="Integrase_SAM-like_N"/>
</dbReference>
<dbReference type="InterPro" id="IPR010998">
    <property type="entry name" value="Integrase_recombinase_N"/>
</dbReference>
<comment type="caution">
    <text evidence="6">The sequence shown here is derived from an EMBL/GenBank/DDBJ whole genome shotgun (WGS) entry which is preliminary data.</text>
</comment>
<dbReference type="PROSITE" id="PS51898">
    <property type="entry name" value="TYR_RECOMBINASE"/>
    <property type="match status" value="1"/>
</dbReference>
<dbReference type="Pfam" id="PF13356">
    <property type="entry name" value="Arm-DNA-bind_3"/>
    <property type="match status" value="1"/>
</dbReference>
<sequence>MKLTLDTIKTIVADADRDVVVWDESLSGFGLRVKPSGVKSFLVQYRNVEGRSRRLTLGKMGVLTPDEARRLAKKKLGEVAHGGDPAEAKRDERKAITVRELCKDYLTAAERGLILGKRNKPKKPSTIYIDRGRIERHILPLLGNRKVRNLTTPEINRFMRDVTIGKTAADVKTKKQGRAIVKGGKGTAARTVGLLGGILSYAVSEGVIAANPVQGVKREADKRRRVLLSSEQYRVLGVALETAEQRGEPWQVTKGIQLLALTGCRRGEIEKLRWAEVDCSGRCLRLFESKTGESIRPLGAAAINILNGLPRSNEFVLPGISRKRVEMKSGKTPNRHFTGLPKAWLRILRFAKEYIEDKQEEGLLSAVDAEAMSITGLTPHGLRHAFASTAANLGMTEITIAAMLGHSSGTVTGRYIHQVDTALVAAADQTAAQISSLMSNAKRTADVLEFRGGVN</sequence>
<name>A0ABS3F272_9PROT</name>
<keyword evidence="3 6" id="KW-0238">DNA-binding</keyword>
<dbReference type="CDD" id="cd00796">
    <property type="entry name" value="INT_Rci_Hp1_C"/>
    <property type="match status" value="1"/>
</dbReference>
<evidence type="ECO:0000313" key="6">
    <source>
        <dbReference type="EMBL" id="MBO0332616.1"/>
    </source>
</evidence>
<evidence type="ECO:0000313" key="7">
    <source>
        <dbReference type="Proteomes" id="UP000664761"/>
    </source>
</evidence>
<feature type="domain" description="Tyr recombinase" evidence="5">
    <location>
        <begin position="222"/>
        <end position="428"/>
    </location>
</feature>
<dbReference type="RefSeq" id="WP_207042193.1">
    <property type="nucleotide sequence ID" value="NZ_JAFLNC010000001.1"/>
</dbReference>
<dbReference type="SUPFAM" id="SSF56349">
    <property type="entry name" value="DNA breaking-rejoining enzymes"/>
    <property type="match status" value="1"/>
</dbReference>
<comment type="similarity">
    <text evidence="1">Belongs to the 'phage' integrase family.</text>
</comment>
<keyword evidence="7" id="KW-1185">Reference proteome</keyword>
<keyword evidence="2" id="KW-0229">DNA integration</keyword>
<evidence type="ECO:0000259" key="5">
    <source>
        <dbReference type="PROSITE" id="PS51898"/>
    </source>
</evidence>
<keyword evidence="4" id="KW-0233">DNA recombination</keyword>
<dbReference type="GO" id="GO:0003677">
    <property type="term" value="F:DNA binding"/>
    <property type="evidence" value="ECO:0007669"/>
    <property type="project" value="UniProtKB-KW"/>
</dbReference>
<proteinExistence type="inferred from homology"/>
<evidence type="ECO:0000256" key="3">
    <source>
        <dbReference type="ARBA" id="ARBA00023125"/>
    </source>
</evidence>
<dbReference type="PANTHER" id="PTHR30629">
    <property type="entry name" value="PROPHAGE INTEGRASE"/>
    <property type="match status" value="1"/>
</dbReference>
<dbReference type="Pfam" id="PF14659">
    <property type="entry name" value="Phage_int_SAM_3"/>
    <property type="match status" value="1"/>
</dbReference>
<dbReference type="Pfam" id="PF00589">
    <property type="entry name" value="Phage_integrase"/>
    <property type="match status" value="1"/>
</dbReference>
<dbReference type="Gene3D" id="1.10.150.130">
    <property type="match status" value="1"/>
</dbReference>
<reference evidence="6 7" key="1">
    <citation type="submission" date="2021-03" db="EMBL/GenBank/DDBJ databases">
        <title>Sneathiella sp. CAU 1612 isolated from Kang Won-do.</title>
        <authorList>
            <person name="Kim W."/>
        </authorList>
    </citation>
    <scope>NUCLEOTIDE SEQUENCE [LARGE SCALE GENOMIC DNA]</scope>
    <source>
        <strain evidence="6 7">CAU 1612</strain>
    </source>
</reference>
<dbReference type="InterPro" id="IPR038488">
    <property type="entry name" value="Integrase_DNA-bd_sf"/>
</dbReference>
<dbReference type="InterPro" id="IPR002104">
    <property type="entry name" value="Integrase_catalytic"/>
</dbReference>
<dbReference type="Proteomes" id="UP000664761">
    <property type="component" value="Unassembled WGS sequence"/>
</dbReference>
<dbReference type="PANTHER" id="PTHR30629:SF2">
    <property type="entry name" value="PROPHAGE INTEGRASE INTS-RELATED"/>
    <property type="match status" value="1"/>
</dbReference>
<evidence type="ECO:0000256" key="2">
    <source>
        <dbReference type="ARBA" id="ARBA00022908"/>
    </source>
</evidence>
<evidence type="ECO:0000256" key="1">
    <source>
        <dbReference type="ARBA" id="ARBA00008857"/>
    </source>
</evidence>
<accession>A0ABS3F272</accession>
<dbReference type="EMBL" id="JAFLNC010000001">
    <property type="protein sequence ID" value="MBO0332616.1"/>
    <property type="molecule type" value="Genomic_DNA"/>
</dbReference>
<dbReference type="Gene3D" id="1.10.443.10">
    <property type="entry name" value="Intergrase catalytic core"/>
    <property type="match status" value="1"/>
</dbReference>
<dbReference type="InterPro" id="IPR011010">
    <property type="entry name" value="DNA_brk_join_enz"/>
</dbReference>
<dbReference type="Gene3D" id="3.30.160.390">
    <property type="entry name" value="Integrase, DNA-binding domain"/>
    <property type="match status" value="1"/>
</dbReference>
<gene>
    <name evidence="6" type="ORF">J0X12_03260</name>
</gene>
<organism evidence="6 7">
    <name type="scientific">Sneathiella sedimenti</name>
    <dbReference type="NCBI Taxonomy" id="2816034"/>
    <lineage>
        <taxon>Bacteria</taxon>
        <taxon>Pseudomonadati</taxon>
        <taxon>Pseudomonadota</taxon>
        <taxon>Alphaproteobacteria</taxon>
        <taxon>Sneathiellales</taxon>
        <taxon>Sneathiellaceae</taxon>
        <taxon>Sneathiella</taxon>
    </lineage>
</organism>
<protein>
    <submittedName>
        <fullName evidence="6">Integrase arm-type DNA-binding domain-containing protein</fullName>
    </submittedName>
</protein>
<dbReference type="InterPro" id="IPR025166">
    <property type="entry name" value="Integrase_DNA_bind_dom"/>
</dbReference>